<reference evidence="2" key="1">
    <citation type="journal article" date="2019" name="Int. J. Syst. Evol. Microbiol.">
        <title>The Global Catalogue of Microorganisms (GCM) 10K type strain sequencing project: providing services to taxonomists for standard genome sequencing and annotation.</title>
        <authorList>
            <consortium name="The Broad Institute Genomics Platform"/>
            <consortium name="The Broad Institute Genome Sequencing Center for Infectious Disease"/>
            <person name="Wu L."/>
            <person name="Ma J."/>
        </authorList>
    </citation>
    <scope>NUCLEOTIDE SEQUENCE [LARGE SCALE GENOMIC DNA]</scope>
    <source>
        <strain evidence="2">CGMCC 1.15399</strain>
    </source>
</reference>
<proteinExistence type="predicted"/>
<evidence type="ECO:0000313" key="1">
    <source>
        <dbReference type="EMBL" id="MFD1538327.1"/>
    </source>
</evidence>
<keyword evidence="2" id="KW-1185">Reference proteome</keyword>
<evidence type="ECO:0000313" key="2">
    <source>
        <dbReference type="Proteomes" id="UP001597097"/>
    </source>
</evidence>
<sequence length="74" mass="7898">MTITANLDKLLDKAFEEYALDKLPTAPVSALAGVSDADAESLAKAFNIKTIGDLGRNKYFRAAVAIVNLVEVSK</sequence>
<accession>A0ABW4GAB0</accession>
<name>A0ABW4GAB0_9ACTN</name>
<organism evidence="1 2">
    <name type="scientific">Nonomuraea guangzhouensis</name>
    <dbReference type="NCBI Taxonomy" id="1291555"/>
    <lineage>
        <taxon>Bacteria</taxon>
        <taxon>Bacillati</taxon>
        <taxon>Actinomycetota</taxon>
        <taxon>Actinomycetes</taxon>
        <taxon>Streptosporangiales</taxon>
        <taxon>Streptosporangiaceae</taxon>
        <taxon>Nonomuraea</taxon>
    </lineage>
</organism>
<protein>
    <submittedName>
        <fullName evidence="1">Uncharacterized protein</fullName>
    </submittedName>
</protein>
<gene>
    <name evidence="1" type="ORF">ACFSJ0_14840</name>
</gene>
<dbReference type="RefSeq" id="WP_219533331.1">
    <property type="nucleotide sequence ID" value="NZ_JAHKRM010000017.1"/>
</dbReference>
<dbReference type="Proteomes" id="UP001597097">
    <property type="component" value="Unassembled WGS sequence"/>
</dbReference>
<comment type="caution">
    <text evidence="1">The sequence shown here is derived from an EMBL/GenBank/DDBJ whole genome shotgun (WGS) entry which is preliminary data.</text>
</comment>
<dbReference type="EMBL" id="JBHUCM010000013">
    <property type="protein sequence ID" value="MFD1538327.1"/>
    <property type="molecule type" value="Genomic_DNA"/>
</dbReference>